<evidence type="ECO:0000259" key="3">
    <source>
        <dbReference type="Pfam" id="PF14361"/>
    </source>
</evidence>
<dbReference type="Pfam" id="PF14361">
    <property type="entry name" value="RsbRD_N"/>
    <property type="match status" value="1"/>
</dbReference>
<evidence type="ECO:0000259" key="2">
    <source>
        <dbReference type="Pfam" id="PF13556"/>
    </source>
</evidence>
<keyword evidence="6" id="KW-1185">Reference proteome</keyword>
<evidence type="ECO:0000313" key="6">
    <source>
        <dbReference type="Proteomes" id="UP001596298"/>
    </source>
</evidence>
<feature type="domain" description="RsbT co-antagonist protein RsbRD N-terminal" evidence="3">
    <location>
        <begin position="44"/>
        <end position="187"/>
    </location>
</feature>
<dbReference type="Proteomes" id="UP001596298">
    <property type="component" value="Unassembled WGS sequence"/>
</dbReference>
<evidence type="ECO:0000313" key="5">
    <source>
        <dbReference type="EMBL" id="MFC6704024.1"/>
    </source>
</evidence>
<feature type="domain" description="PucR C-terminal helix-turn-helix" evidence="2">
    <location>
        <begin position="358"/>
        <end position="415"/>
    </location>
</feature>
<reference evidence="6" key="1">
    <citation type="journal article" date="2019" name="Int. J. Syst. Evol. Microbiol.">
        <title>The Global Catalogue of Microorganisms (GCM) 10K type strain sequencing project: providing services to taxonomists for standard genome sequencing and annotation.</title>
        <authorList>
            <consortium name="The Broad Institute Genomics Platform"/>
            <consortium name="The Broad Institute Genome Sequencing Center for Infectious Disease"/>
            <person name="Wu L."/>
            <person name="Ma J."/>
        </authorList>
    </citation>
    <scope>NUCLEOTIDE SEQUENCE [LARGE SCALE GENOMIC DNA]</scope>
    <source>
        <strain evidence="6">CCUG 58127</strain>
    </source>
</reference>
<dbReference type="Gene3D" id="1.10.10.2840">
    <property type="entry name" value="PucR C-terminal helix-turn-helix domain"/>
    <property type="match status" value="1"/>
</dbReference>
<dbReference type="InterPro" id="IPR051448">
    <property type="entry name" value="CdaR-like_regulators"/>
</dbReference>
<dbReference type="InterPro" id="IPR042070">
    <property type="entry name" value="PucR_C-HTH_sf"/>
</dbReference>
<dbReference type="Pfam" id="PF13556">
    <property type="entry name" value="HTH_30"/>
    <property type="match status" value="1"/>
</dbReference>
<protein>
    <submittedName>
        <fullName evidence="5">PucR family transcriptional regulator</fullName>
    </submittedName>
</protein>
<name>A0ABW2ABT6_9MICO</name>
<dbReference type="RefSeq" id="WP_382397885.1">
    <property type="nucleotide sequence ID" value="NZ_JBHSWH010000001.1"/>
</dbReference>
<dbReference type="InterPro" id="IPR025736">
    <property type="entry name" value="PucR_C-HTH_dom"/>
</dbReference>
<organism evidence="5 6">
    <name type="scientific">Flexivirga alba</name>
    <dbReference type="NCBI Taxonomy" id="702742"/>
    <lineage>
        <taxon>Bacteria</taxon>
        <taxon>Bacillati</taxon>
        <taxon>Actinomycetota</taxon>
        <taxon>Actinomycetes</taxon>
        <taxon>Micrococcales</taxon>
        <taxon>Dermacoccaceae</taxon>
        <taxon>Flexivirga</taxon>
    </lineage>
</organism>
<comment type="caution">
    <text evidence="5">The sequence shown here is derived from an EMBL/GenBank/DDBJ whole genome shotgun (WGS) entry which is preliminary data.</text>
</comment>
<feature type="domain" description="CdaR GGDEF-like" evidence="4">
    <location>
        <begin position="208"/>
        <end position="307"/>
    </location>
</feature>
<dbReference type="EMBL" id="JBHSWH010000001">
    <property type="protein sequence ID" value="MFC6704024.1"/>
    <property type="molecule type" value="Genomic_DNA"/>
</dbReference>
<accession>A0ABW2ABT6</accession>
<dbReference type="InterPro" id="IPR041522">
    <property type="entry name" value="CdaR_GGDEF"/>
</dbReference>
<evidence type="ECO:0000256" key="1">
    <source>
        <dbReference type="ARBA" id="ARBA00006754"/>
    </source>
</evidence>
<gene>
    <name evidence="5" type="ORF">ACFQDH_01750</name>
</gene>
<evidence type="ECO:0000259" key="4">
    <source>
        <dbReference type="Pfam" id="PF17853"/>
    </source>
</evidence>
<dbReference type="PANTHER" id="PTHR33744">
    <property type="entry name" value="CARBOHYDRATE DIACID REGULATOR"/>
    <property type="match status" value="1"/>
</dbReference>
<dbReference type="Pfam" id="PF17853">
    <property type="entry name" value="GGDEF_2"/>
    <property type="match status" value="1"/>
</dbReference>
<proteinExistence type="inferred from homology"/>
<dbReference type="InterPro" id="IPR025751">
    <property type="entry name" value="RsbRD_N_dom"/>
</dbReference>
<comment type="similarity">
    <text evidence="1">Belongs to the CdaR family.</text>
</comment>
<sequence>MTAAHSYPEPQPALGRMIDTYATLSPAARRALVAIAGHLEQSSDEIAGVMVVGYVREIPQYATITDEGLLADVHSVSSALVRCWLRMLRTGSPADPDLMDLIQDGARRRAAQGMDLSALLRAYRLGVRSMWTQMTESPDWRSSSSLRKSADRVTAWVLDYSDLLCTQVESCYLEEAHRVAQQREYRRSALLNAILTSSGESENRHSELSRPHVLAVVEVSTDRSLPRLEQLGHLLERSAGAMLWTVRHTSVVAAVPMTSVVHRNTLREQLEHIVSQDDSLTAGLGGSACSGRDSRSSYVEAIDAIRVGRAADTSPRRVYDYLELAPLVEMLRQPERARRFTAAVLEPFGLLTHRTWMLPTLEAYLVHNGRQREIADALSVHVSTVKYRLGEIRGSCPVQLEDGRQAGNLLLAIRLQQILAEEHDTSPSAVHPTPSWPLLPTTPAHQPLPNSFCRAAIPHVPQPANKTRHRS</sequence>